<dbReference type="Proteomes" id="UP000000787">
    <property type="component" value="Chromosome"/>
</dbReference>
<organism evidence="1 2">
    <name type="scientific">Herpetosiphon aurantiacus (strain ATCC 23779 / DSM 785 / 114-95)</name>
    <dbReference type="NCBI Taxonomy" id="316274"/>
    <lineage>
        <taxon>Bacteria</taxon>
        <taxon>Bacillati</taxon>
        <taxon>Chloroflexota</taxon>
        <taxon>Chloroflexia</taxon>
        <taxon>Herpetosiphonales</taxon>
        <taxon>Herpetosiphonaceae</taxon>
        <taxon>Herpetosiphon</taxon>
    </lineage>
</organism>
<evidence type="ECO:0000313" key="2">
    <source>
        <dbReference type="Proteomes" id="UP000000787"/>
    </source>
</evidence>
<gene>
    <name evidence="1" type="ordered locus">Haur_3912</name>
</gene>
<dbReference type="InterPro" id="IPR010310">
    <property type="entry name" value="T7SS_ESAT-6-like"/>
</dbReference>
<dbReference type="STRING" id="316274.Haur_3912"/>
<dbReference type="NCBIfam" id="TIGR03930">
    <property type="entry name" value="WXG100_ESAT6"/>
    <property type="match status" value="1"/>
</dbReference>
<dbReference type="BioCyc" id="HAUR316274:GHYA-3954-MONOMER"/>
<dbReference type="EMBL" id="CP000875">
    <property type="protein sequence ID" value="ABX06546.1"/>
    <property type="molecule type" value="Genomic_DNA"/>
</dbReference>
<proteinExistence type="predicted"/>
<evidence type="ECO:0008006" key="3">
    <source>
        <dbReference type="Google" id="ProtNLM"/>
    </source>
</evidence>
<name>A9AUV8_HERA2</name>
<dbReference type="eggNOG" id="COG4842">
    <property type="taxonomic scope" value="Bacteria"/>
</dbReference>
<dbReference type="AlphaFoldDB" id="A9AUV8"/>
<dbReference type="HOGENOM" id="CLU_723143_0_0_0"/>
<dbReference type="KEGG" id="hau:Haur_3912"/>
<accession>A9AUV8</accession>
<dbReference type="Pfam" id="PF06013">
    <property type="entry name" value="WXG100"/>
    <property type="match status" value="1"/>
</dbReference>
<protein>
    <recommendedName>
        <fullName evidence="3">WXG100 family type VII secretion target</fullName>
    </recommendedName>
</protein>
<keyword evidence="2" id="KW-1185">Reference proteome</keyword>
<dbReference type="InParanoid" id="A9AUV8"/>
<dbReference type="Gene3D" id="1.10.287.1060">
    <property type="entry name" value="ESAT-6-like"/>
    <property type="match status" value="1"/>
</dbReference>
<evidence type="ECO:0000313" key="1">
    <source>
        <dbReference type="EMBL" id="ABX06546.1"/>
    </source>
</evidence>
<dbReference type="SUPFAM" id="SSF140453">
    <property type="entry name" value="EsxAB dimer-like"/>
    <property type="match status" value="1"/>
</dbReference>
<dbReference type="InterPro" id="IPR036689">
    <property type="entry name" value="ESAT-6-like_sf"/>
</dbReference>
<reference evidence="1 2" key="1">
    <citation type="journal article" date="2011" name="Stand. Genomic Sci.">
        <title>Complete genome sequence of the filamentous gliding predatory bacterium Herpetosiphon aurantiacus type strain (114-95(T)).</title>
        <authorList>
            <person name="Kiss H."/>
            <person name="Nett M."/>
            <person name="Domin N."/>
            <person name="Martin K."/>
            <person name="Maresca J.A."/>
            <person name="Copeland A."/>
            <person name="Lapidus A."/>
            <person name="Lucas S."/>
            <person name="Berry K.W."/>
            <person name="Glavina Del Rio T."/>
            <person name="Dalin E."/>
            <person name="Tice H."/>
            <person name="Pitluck S."/>
            <person name="Richardson P."/>
            <person name="Bruce D."/>
            <person name="Goodwin L."/>
            <person name="Han C."/>
            <person name="Detter J.C."/>
            <person name="Schmutz J."/>
            <person name="Brettin T."/>
            <person name="Land M."/>
            <person name="Hauser L."/>
            <person name="Kyrpides N.C."/>
            <person name="Ivanova N."/>
            <person name="Goker M."/>
            <person name="Woyke T."/>
            <person name="Klenk H.P."/>
            <person name="Bryant D.A."/>
        </authorList>
    </citation>
    <scope>NUCLEOTIDE SEQUENCE [LARGE SCALE GENOMIC DNA]</scope>
    <source>
        <strain evidence="2">ATCC 23779 / DSM 785 / 114-95</strain>
    </source>
</reference>
<sequence length="407" mass="43224">MGNEIVQIDYQEANQLAQRFSKQQTHVQAILQSLRQTIQALENGGWMGDAATACFKEFHAEVVPAYTRLSNVLGEGQSTLQGIATLFRQAEEEAAALFRGEFAAAAGGESGIAQAVGGSGGNIQADNGGMYQTVQAFATNLSGSGGGQGQASELETLIRSLKDQCVDPNVILDAIAKATPAERQAILNDPQLMEYIRISEGTAADVLTAALLEGALFWPAGSGPANNGAIQSDVINPLTGEERTNDFALWMRGEAGPPDPLNGTMNCWEATMYAAYLSGEISESQLREIHQNAADAGADYYNVIEDAFGADNRSTWQSGDQPAAGSIVFFESDGSPLAHVAIATGRTTPDGKTEIMSLWVLPQDSNGNFVRSMQRTTIEDLQASMADAGIPLDQISTSPNPWDQPND</sequence>